<feature type="domain" description="Large ribosomal subunit protein bL12 C-terminal" evidence="5">
    <location>
        <begin position="72"/>
        <end position="138"/>
    </location>
</feature>
<dbReference type="InterPro" id="IPR014719">
    <property type="entry name" value="Ribosomal_bL12_C/ClpS-like"/>
</dbReference>
<dbReference type="Gene3D" id="1.20.5.710">
    <property type="entry name" value="Single helix bin"/>
    <property type="match status" value="1"/>
</dbReference>
<protein>
    <recommendedName>
        <fullName evidence="4">Large ribosomal subunit protein bL12</fullName>
    </recommendedName>
</protein>
<accession>A0A2G1W0W0</accession>
<dbReference type="AlphaFoldDB" id="A0A2G1W0W0"/>
<dbReference type="NCBIfam" id="TIGR00855">
    <property type="entry name" value="L12"/>
    <property type="match status" value="1"/>
</dbReference>
<keyword evidence="2 4" id="KW-0689">Ribosomal protein</keyword>
<dbReference type="SUPFAM" id="SSF54736">
    <property type="entry name" value="ClpS-like"/>
    <property type="match status" value="1"/>
</dbReference>
<evidence type="ECO:0000259" key="5">
    <source>
        <dbReference type="Pfam" id="PF00542"/>
    </source>
</evidence>
<sequence length="138" mass="14259">MSDEATAVAEFSAEAKELGDKIANMTLKQAKELSDYLKDEHGIEPAAGGGAVMMAGPGGDAGGAAEVEQTEFDVVLTGFGEKKLNVVKVVKNITGASLMDAKKMVEGCPATLKEAVSKEDAEKVKAEIEEAGGSVELK</sequence>
<keyword evidence="3 4" id="KW-0687">Ribonucleoprotein</keyword>
<dbReference type="EMBL" id="NIZW01000024">
    <property type="protein sequence ID" value="PHQ32625.1"/>
    <property type="molecule type" value="Genomic_DNA"/>
</dbReference>
<dbReference type="InterPro" id="IPR013823">
    <property type="entry name" value="Ribosomal_bL12_C"/>
</dbReference>
<dbReference type="InterPro" id="IPR036235">
    <property type="entry name" value="Ribosomal_bL12_oligo_N_sf"/>
</dbReference>
<dbReference type="GO" id="GO:0003735">
    <property type="term" value="F:structural constituent of ribosome"/>
    <property type="evidence" value="ECO:0007669"/>
    <property type="project" value="InterPro"/>
</dbReference>
<dbReference type="GO" id="GO:0022625">
    <property type="term" value="C:cytosolic large ribosomal subunit"/>
    <property type="evidence" value="ECO:0007669"/>
    <property type="project" value="TreeGrafter"/>
</dbReference>
<dbReference type="InterPro" id="IPR008932">
    <property type="entry name" value="Ribosomal_bL12_oligo"/>
</dbReference>
<dbReference type="PANTHER" id="PTHR45987">
    <property type="entry name" value="39S RIBOSOMAL PROTEIN L12"/>
    <property type="match status" value="1"/>
</dbReference>
<dbReference type="GeneID" id="90611108"/>
<reference evidence="7 8" key="1">
    <citation type="submission" date="2017-06" db="EMBL/GenBank/DDBJ databases">
        <title>Description of Rhodopirellula bahusiensis sp. nov.</title>
        <authorList>
            <person name="Kizina J."/>
            <person name="Harder J."/>
        </authorList>
    </citation>
    <scope>NUCLEOTIDE SEQUENCE [LARGE SCALE GENOMIC DNA]</scope>
    <source>
        <strain evidence="7 8">SWK21</strain>
    </source>
</reference>
<keyword evidence="8" id="KW-1185">Reference proteome</keyword>
<dbReference type="RefSeq" id="WP_099263286.1">
    <property type="nucleotide sequence ID" value="NZ_JBDUYK010000181.1"/>
</dbReference>
<evidence type="ECO:0000256" key="3">
    <source>
        <dbReference type="ARBA" id="ARBA00023274"/>
    </source>
</evidence>
<dbReference type="GO" id="GO:0003729">
    <property type="term" value="F:mRNA binding"/>
    <property type="evidence" value="ECO:0007669"/>
    <property type="project" value="TreeGrafter"/>
</dbReference>
<dbReference type="InterPro" id="IPR000206">
    <property type="entry name" value="Ribosomal_bL12"/>
</dbReference>
<dbReference type="FunFam" id="3.30.1390.10:FF:000001">
    <property type="entry name" value="50S ribosomal protein L7/L12"/>
    <property type="match status" value="1"/>
</dbReference>
<evidence type="ECO:0000313" key="8">
    <source>
        <dbReference type="Proteomes" id="UP000225740"/>
    </source>
</evidence>
<evidence type="ECO:0000313" key="7">
    <source>
        <dbReference type="EMBL" id="PHQ32625.1"/>
    </source>
</evidence>
<organism evidence="7 8">
    <name type="scientific">Rhodopirellula bahusiensis</name>
    <dbReference type="NCBI Taxonomy" id="2014065"/>
    <lineage>
        <taxon>Bacteria</taxon>
        <taxon>Pseudomonadati</taxon>
        <taxon>Planctomycetota</taxon>
        <taxon>Planctomycetia</taxon>
        <taxon>Pirellulales</taxon>
        <taxon>Pirellulaceae</taxon>
        <taxon>Rhodopirellula</taxon>
    </lineage>
</organism>
<name>A0A2G1W0W0_9BACT</name>
<dbReference type="HAMAP" id="MF_00368">
    <property type="entry name" value="Ribosomal_bL12"/>
    <property type="match status" value="1"/>
</dbReference>
<dbReference type="Pfam" id="PF16320">
    <property type="entry name" value="Ribosomal_L12_N"/>
    <property type="match status" value="1"/>
</dbReference>
<proteinExistence type="inferred from homology"/>
<dbReference type="Proteomes" id="UP000225740">
    <property type="component" value="Unassembled WGS sequence"/>
</dbReference>
<evidence type="ECO:0000259" key="6">
    <source>
        <dbReference type="Pfam" id="PF16320"/>
    </source>
</evidence>
<evidence type="ECO:0000256" key="2">
    <source>
        <dbReference type="ARBA" id="ARBA00022980"/>
    </source>
</evidence>
<gene>
    <name evidence="4" type="primary">rplL</name>
    <name evidence="7" type="ORF">CEE69_24570</name>
</gene>
<feature type="domain" description="Large ribosomal subunit protein bL12 oligomerization" evidence="6">
    <location>
        <begin position="16"/>
        <end position="64"/>
    </location>
</feature>
<dbReference type="SUPFAM" id="SSF48300">
    <property type="entry name" value="Ribosomal protein L7/12, oligomerisation (N-terminal) domain"/>
    <property type="match status" value="1"/>
</dbReference>
<dbReference type="Gene3D" id="3.30.1390.10">
    <property type="match status" value="1"/>
</dbReference>
<comment type="caution">
    <text evidence="7">The sequence shown here is derived from an EMBL/GenBank/DDBJ whole genome shotgun (WGS) entry which is preliminary data.</text>
</comment>
<comment type="function">
    <text evidence="4">Forms part of the ribosomal stalk which helps the ribosome interact with GTP-bound translation factors. Is thus essential for accurate translation.</text>
</comment>
<evidence type="ECO:0000256" key="4">
    <source>
        <dbReference type="HAMAP-Rule" id="MF_00368"/>
    </source>
</evidence>
<dbReference type="PANTHER" id="PTHR45987:SF4">
    <property type="entry name" value="LARGE RIBOSOMAL SUBUNIT PROTEIN BL12M"/>
    <property type="match status" value="1"/>
</dbReference>
<comment type="similarity">
    <text evidence="1 4">Belongs to the bacterial ribosomal protein bL12 family.</text>
</comment>
<dbReference type="OrthoDB" id="9811748at2"/>
<dbReference type="GO" id="GO:0006412">
    <property type="term" value="P:translation"/>
    <property type="evidence" value="ECO:0007669"/>
    <property type="project" value="UniProtKB-UniRule"/>
</dbReference>
<dbReference type="Pfam" id="PF00542">
    <property type="entry name" value="Ribosomal_L12"/>
    <property type="match status" value="1"/>
</dbReference>
<evidence type="ECO:0000256" key="1">
    <source>
        <dbReference type="ARBA" id="ARBA00007197"/>
    </source>
</evidence>
<comment type="subunit">
    <text evidence="4">Homodimer. Part of the ribosomal stalk of the 50S ribosomal subunit. Forms a multimeric L10(L12)X complex, where L10 forms an elongated spine to which 2 to 4 L12 dimers bind in a sequential fashion. Binds GTP-bound translation factors.</text>
</comment>